<dbReference type="Proteomes" id="UP001500928">
    <property type="component" value="Unassembled WGS sequence"/>
</dbReference>
<dbReference type="Gene3D" id="2.40.180.10">
    <property type="entry name" value="Catalase core domain"/>
    <property type="match status" value="1"/>
</dbReference>
<evidence type="ECO:0000313" key="4">
    <source>
        <dbReference type="Proteomes" id="UP001500928"/>
    </source>
</evidence>
<proteinExistence type="predicted"/>
<evidence type="ECO:0000259" key="2">
    <source>
        <dbReference type="Pfam" id="PF06628"/>
    </source>
</evidence>
<protein>
    <recommendedName>
        <fullName evidence="2">Catalase immune-responsive domain-containing protein</fullName>
    </recommendedName>
</protein>
<name>A0ABP9CP57_9PSEU</name>
<accession>A0ABP9CP57</accession>
<comment type="caution">
    <text evidence="3">The sequence shown here is derived from an EMBL/GenBank/DDBJ whole genome shotgun (WGS) entry which is preliminary data.</text>
</comment>
<feature type="domain" description="Catalase immune-responsive" evidence="2">
    <location>
        <begin position="48"/>
        <end position="113"/>
    </location>
</feature>
<feature type="region of interest" description="Disordered" evidence="1">
    <location>
        <begin position="1"/>
        <end position="20"/>
    </location>
</feature>
<dbReference type="Pfam" id="PF06628">
    <property type="entry name" value="Catalase-rel"/>
    <property type="match status" value="1"/>
</dbReference>
<organism evidence="3 4">
    <name type="scientific">Actinomycetospora chlora</name>
    <dbReference type="NCBI Taxonomy" id="663608"/>
    <lineage>
        <taxon>Bacteria</taxon>
        <taxon>Bacillati</taxon>
        <taxon>Actinomycetota</taxon>
        <taxon>Actinomycetes</taxon>
        <taxon>Pseudonocardiales</taxon>
        <taxon>Pseudonocardiaceae</taxon>
        <taxon>Actinomycetospora</taxon>
    </lineage>
</organism>
<gene>
    <name evidence="3" type="ORF">GCM10023200_60420</name>
</gene>
<evidence type="ECO:0000256" key="1">
    <source>
        <dbReference type="SAM" id="MobiDB-lite"/>
    </source>
</evidence>
<dbReference type="InterPro" id="IPR010582">
    <property type="entry name" value="Catalase_immune_responsive"/>
</dbReference>
<sequence length="126" mass="14361">MADDSNYGDQPNYYPNSFSDIEPTESYKSFEYDLDNNHVANFNRNQNDDDHYTQPGLFYTKALNQEARTALVNNIVGHMSGIDGPKRDEIINRQLCHFFRANIELGMRVAQGLGVNIDANAMNHTK</sequence>
<reference evidence="4" key="1">
    <citation type="journal article" date="2019" name="Int. J. Syst. Evol. Microbiol.">
        <title>The Global Catalogue of Microorganisms (GCM) 10K type strain sequencing project: providing services to taxonomists for standard genome sequencing and annotation.</title>
        <authorList>
            <consortium name="The Broad Institute Genomics Platform"/>
            <consortium name="The Broad Institute Genome Sequencing Center for Infectious Disease"/>
            <person name="Wu L."/>
            <person name="Ma J."/>
        </authorList>
    </citation>
    <scope>NUCLEOTIDE SEQUENCE [LARGE SCALE GENOMIC DNA]</scope>
    <source>
        <strain evidence="4">JCM 17979</strain>
    </source>
</reference>
<dbReference type="EMBL" id="BAABHO010000126">
    <property type="protein sequence ID" value="GAA4815496.1"/>
    <property type="molecule type" value="Genomic_DNA"/>
</dbReference>
<evidence type="ECO:0000313" key="3">
    <source>
        <dbReference type="EMBL" id="GAA4815496.1"/>
    </source>
</evidence>
<dbReference type="InterPro" id="IPR020835">
    <property type="entry name" value="Catalase_sf"/>
</dbReference>
<dbReference type="SUPFAM" id="SSF56634">
    <property type="entry name" value="Heme-dependent catalase-like"/>
    <property type="match status" value="1"/>
</dbReference>
<keyword evidence="4" id="KW-1185">Reference proteome</keyword>
<feature type="compositionally biased region" description="Polar residues" evidence="1">
    <location>
        <begin position="7"/>
        <end position="19"/>
    </location>
</feature>